<dbReference type="Proteomes" id="UP001320876">
    <property type="component" value="Unassembled WGS sequence"/>
</dbReference>
<keyword evidence="1" id="KW-0472">Membrane</keyword>
<dbReference type="PROSITE" id="PS51257">
    <property type="entry name" value="PROKAR_LIPOPROTEIN"/>
    <property type="match status" value="1"/>
</dbReference>
<evidence type="ECO:0000256" key="1">
    <source>
        <dbReference type="SAM" id="Phobius"/>
    </source>
</evidence>
<evidence type="ECO:0000313" key="2">
    <source>
        <dbReference type="EMBL" id="MCW1926655.1"/>
    </source>
</evidence>
<dbReference type="RefSeq" id="WP_264490763.1">
    <property type="nucleotide sequence ID" value="NZ_JAPDDT010000034.1"/>
</dbReference>
<sequence length="96" mass="11385">MRYQTWRRSITLGALLLAACFAGGILCREERWVVVFEVLLWVVWASSVVFHVVVALLQKFGMLEFSYTEADKNSYLYNIEKLHRQMSENRRARKRE</sequence>
<organism evidence="2 3">
    <name type="scientific">Luteolibacter arcticus</name>
    <dbReference type="NCBI Taxonomy" id="1581411"/>
    <lineage>
        <taxon>Bacteria</taxon>
        <taxon>Pseudomonadati</taxon>
        <taxon>Verrucomicrobiota</taxon>
        <taxon>Verrucomicrobiia</taxon>
        <taxon>Verrucomicrobiales</taxon>
        <taxon>Verrucomicrobiaceae</taxon>
        <taxon>Luteolibacter</taxon>
    </lineage>
</organism>
<feature type="transmembrane region" description="Helical" evidence="1">
    <location>
        <begin position="38"/>
        <end position="57"/>
    </location>
</feature>
<proteinExistence type="predicted"/>
<name>A0ABT3GT41_9BACT</name>
<accession>A0ABT3GT41</accession>
<dbReference type="EMBL" id="JAPDDT010000034">
    <property type="protein sequence ID" value="MCW1926655.1"/>
    <property type="molecule type" value="Genomic_DNA"/>
</dbReference>
<evidence type="ECO:0000313" key="3">
    <source>
        <dbReference type="Proteomes" id="UP001320876"/>
    </source>
</evidence>
<keyword evidence="1" id="KW-0812">Transmembrane</keyword>
<reference evidence="2 3" key="1">
    <citation type="submission" date="2022-10" db="EMBL/GenBank/DDBJ databases">
        <title>Luteolibacter arcticus strain CCTCC AB 2014275, whole genome shotgun sequencing project.</title>
        <authorList>
            <person name="Zhao G."/>
            <person name="Shen L."/>
        </authorList>
    </citation>
    <scope>NUCLEOTIDE SEQUENCE [LARGE SCALE GENOMIC DNA]</scope>
    <source>
        <strain evidence="2 3">CCTCC AB 2014275</strain>
    </source>
</reference>
<keyword evidence="3" id="KW-1185">Reference proteome</keyword>
<protein>
    <submittedName>
        <fullName evidence="2">Uncharacterized protein</fullName>
    </submittedName>
</protein>
<keyword evidence="1" id="KW-1133">Transmembrane helix</keyword>
<gene>
    <name evidence="2" type="ORF">OKA05_29145</name>
</gene>
<comment type="caution">
    <text evidence="2">The sequence shown here is derived from an EMBL/GenBank/DDBJ whole genome shotgun (WGS) entry which is preliminary data.</text>
</comment>